<evidence type="ECO:0000256" key="1">
    <source>
        <dbReference type="ARBA" id="ARBA00001917"/>
    </source>
</evidence>
<dbReference type="HAMAP" id="MF_03178">
    <property type="entry name" value="NDOR1"/>
    <property type="match status" value="1"/>
</dbReference>
<keyword evidence="9" id="KW-0496">Mitochondrion</keyword>
<dbReference type="PANTHER" id="PTHR19384:SF10">
    <property type="entry name" value="NADPH-DEPENDENT DIFLAVIN OXIDOREDUCTASE 1"/>
    <property type="match status" value="1"/>
</dbReference>
<dbReference type="SUPFAM" id="SSF63380">
    <property type="entry name" value="Riboflavin synthase domain-like"/>
    <property type="match status" value="1"/>
</dbReference>
<comment type="caution">
    <text evidence="12">The sequence shown here is derived from an EMBL/GenBank/DDBJ whole genome shotgun (WGS) entry which is preliminary data.</text>
</comment>
<accession>A0A5J5ERI2</accession>
<dbReference type="AlphaFoldDB" id="A0A5J5ERI2"/>
<comment type="function">
    <text evidence="9">NADPH-dependent reductase which is a central component of the cytosolic iron-sulfur (Fe-S) protein assembly (CIA) machinery. Transfers electrons from NADPH via its FAD and FMN prosthetic groups to the [2Fe-2S] cluster of DRE2, another key component of the CIA machinery. In turn, this reduced cluster provides electrons for assembly of cytosolic iron-sulfur cluster proteins. Positively controls H(2)O(2)-induced cell death.</text>
</comment>
<reference evidence="12 13" key="1">
    <citation type="submission" date="2019-09" db="EMBL/GenBank/DDBJ databases">
        <title>Draft genome of the ectomycorrhizal ascomycete Sphaerosporella brunnea.</title>
        <authorList>
            <consortium name="DOE Joint Genome Institute"/>
            <person name="Benucci G.M."/>
            <person name="Marozzi G."/>
            <person name="Antonielli L."/>
            <person name="Sanchez S."/>
            <person name="Marco P."/>
            <person name="Wang X."/>
            <person name="Falini L.B."/>
            <person name="Barry K."/>
            <person name="Haridas S."/>
            <person name="Lipzen A."/>
            <person name="Labutti K."/>
            <person name="Grigoriev I.V."/>
            <person name="Murat C."/>
            <person name="Martin F."/>
            <person name="Albertini E."/>
            <person name="Donnini D."/>
            <person name="Bonito G."/>
        </authorList>
    </citation>
    <scope>NUCLEOTIDE SEQUENCE [LARGE SCALE GENOMIC DNA]</scope>
    <source>
        <strain evidence="12 13">Sb_GMNB300</strain>
    </source>
</reference>
<dbReference type="PANTHER" id="PTHR19384">
    <property type="entry name" value="NITRIC OXIDE SYNTHASE-RELATED"/>
    <property type="match status" value="1"/>
</dbReference>
<feature type="domain" description="Flavodoxin-like" evidence="10">
    <location>
        <begin position="15"/>
        <end position="159"/>
    </location>
</feature>
<feature type="binding site" evidence="9">
    <location>
        <begin position="528"/>
        <end position="529"/>
    </location>
    <ligand>
        <name>NADP(+)</name>
        <dbReference type="ChEBI" id="CHEBI:58349"/>
    </ligand>
</feature>
<dbReference type="GO" id="GO:0050661">
    <property type="term" value="F:NADP binding"/>
    <property type="evidence" value="ECO:0007669"/>
    <property type="project" value="UniProtKB-UniRule"/>
</dbReference>
<feature type="binding site" evidence="9">
    <location>
        <position position="365"/>
    </location>
    <ligand>
        <name>FAD</name>
        <dbReference type="ChEBI" id="CHEBI:57692"/>
    </ligand>
</feature>
<dbReference type="Proteomes" id="UP000326924">
    <property type="component" value="Unassembled WGS sequence"/>
</dbReference>
<organism evidence="12 13">
    <name type="scientific">Sphaerosporella brunnea</name>
    <dbReference type="NCBI Taxonomy" id="1250544"/>
    <lineage>
        <taxon>Eukaryota</taxon>
        <taxon>Fungi</taxon>
        <taxon>Dikarya</taxon>
        <taxon>Ascomycota</taxon>
        <taxon>Pezizomycotina</taxon>
        <taxon>Pezizomycetes</taxon>
        <taxon>Pezizales</taxon>
        <taxon>Pyronemataceae</taxon>
        <taxon>Sphaerosporella</taxon>
    </lineage>
</organism>
<name>A0A5J5ERI2_9PEZI</name>
<comment type="subcellular location">
    <subcellularLocation>
        <location evidence="9">Cytoplasm</location>
    </subcellularLocation>
    <subcellularLocation>
        <location evidence="9">Mitochondrion</location>
    </subcellularLocation>
    <text evidence="9">Relocalizes to mitochondria after H(2)O(2) exposure.</text>
</comment>
<dbReference type="GO" id="GO:0050660">
    <property type="term" value="F:flavin adenine dinucleotide binding"/>
    <property type="evidence" value="ECO:0007669"/>
    <property type="project" value="UniProtKB-UniRule"/>
</dbReference>
<evidence type="ECO:0000256" key="7">
    <source>
        <dbReference type="ARBA" id="ARBA00022857"/>
    </source>
</evidence>
<dbReference type="Gene3D" id="2.40.30.10">
    <property type="entry name" value="Translation factors"/>
    <property type="match status" value="1"/>
</dbReference>
<dbReference type="InterPro" id="IPR008254">
    <property type="entry name" value="Flavodoxin/NO_synth"/>
</dbReference>
<dbReference type="PROSITE" id="PS50902">
    <property type="entry name" value="FLAVODOXIN_LIKE"/>
    <property type="match status" value="1"/>
</dbReference>
<sequence>MNGSTTDNPPLPRRALILYATQTGTAEDLSFQLSATLERHRFLVTLLACDDFAVASLPAQDLVFLVVSTTGQGEIPDNAKHFWRGLLRKKLPPAWLAGVRFGVFCLGDSTYPKFCWAGRKVGRRLLQLGATEVVRRGEGDQSGEEGIDGAFAYWVEEVRGVLRELWPLPQGVVEIPDVEVLPAKWVLEFAPEEEQQQEVKDGWEVMRTLHAPCADSVLATVAGNNRITPEDHWQDVRHLRFSLPTAVAWEPGATVSIAPKNFPEDVELFLDLQGWSSIADRPLRLLPSPLLPPGEHPPCLIPSTVAPLTLRTLLTHHLDITAIPRRSFFALAAHLTSDETHRQRLLEFADPIWVEELWDYTTRPRRSLLEVLQEFNTIRIPLSRLIELIPRMRSRQFSIASAAATDPQQLDLLVAIVNYKTVIKKTRRGVCTRFLASLRPGEDKVALCFHRGALALQESDLRKPVVLIAPGTGLAPMRALLQHRLAYGANGGNILIFGARNKEKDFFFAHEWAALQSCGQLKLFTAFSRDQKAKRYVQTVIREQAQDVWKALGEEEGIVFVCGSSGRMPSAVREALVEVFKKCGGMEYSQAELFLEQMEKGGRYKQETW</sequence>
<feature type="binding site" evidence="9">
    <location>
        <position position="472"/>
    </location>
    <ligand>
        <name>NADP(+)</name>
        <dbReference type="ChEBI" id="CHEBI:58349"/>
    </ligand>
</feature>
<evidence type="ECO:0000313" key="12">
    <source>
        <dbReference type="EMBL" id="KAA8900487.1"/>
    </source>
</evidence>
<dbReference type="InterPro" id="IPR039261">
    <property type="entry name" value="FNR_nucleotide-bd"/>
</dbReference>
<comment type="similarity">
    <text evidence="9">In the N-terminal section; belongs to the flavodoxin family.</text>
</comment>
<evidence type="ECO:0000256" key="8">
    <source>
        <dbReference type="ARBA" id="ARBA00023002"/>
    </source>
</evidence>
<feature type="binding site" evidence="9">
    <location>
        <begin position="534"/>
        <end position="538"/>
    </location>
    <ligand>
        <name>NADP(+)</name>
        <dbReference type="ChEBI" id="CHEBI:58349"/>
    </ligand>
</feature>
<dbReference type="GO" id="GO:0005829">
    <property type="term" value="C:cytosol"/>
    <property type="evidence" value="ECO:0007669"/>
    <property type="project" value="TreeGrafter"/>
</dbReference>
<comment type="cofactor">
    <cofactor evidence="1 9">
        <name>FMN</name>
        <dbReference type="ChEBI" id="CHEBI:58210"/>
    </cofactor>
</comment>
<comment type="caution">
    <text evidence="9">Lacks conserved residue(s) required for the propagation of feature annotation.</text>
</comment>
<dbReference type="PRINTS" id="PR00369">
    <property type="entry name" value="FLAVODOXIN"/>
</dbReference>
<dbReference type="GO" id="GO:0010181">
    <property type="term" value="F:FMN binding"/>
    <property type="evidence" value="ECO:0007669"/>
    <property type="project" value="UniProtKB-UniRule"/>
</dbReference>
<feature type="binding site" evidence="9">
    <location>
        <begin position="395"/>
        <end position="398"/>
    </location>
    <ligand>
        <name>FAD</name>
        <dbReference type="ChEBI" id="CHEBI:57692"/>
    </ligand>
</feature>
<comment type="subunit">
    <text evidence="9">Interacts with DRE2; as part of the cytosolic iron-sulfur (Fe-S) protein assembly (CIA) machinery.</text>
</comment>
<dbReference type="GO" id="GO:0005739">
    <property type="term" value="C:mitochondrion"/>
    <property type="evidence" value="ECO:0007669"/>
    <property type="project" value="UniProtKB-SubCell"/>
</dbReference>
<evidence type="ECO:0000256" key="9">
    <source>
        <dbReference type="HAMAP-Rule" id="MF_03178"/>
    </source>
</evidence>
<comment type="cofactor">
    <cofactor evidence="2 9">
        <name>FAD</name>
        <dbReference type="ChEBI" id="CHEBI:57692"/>
    </cofactor>
</comment>
<dbReference type="OrthoDB" id="1856718at2759"/>
<dbReference type="Gene3D" id="3.40.50.360">
    <property type="match status" value="1"/>
</dbReference>
<dbReference type="PRINTS" id="PR00371">
    <property type="entry name" value="FPNCR"/>
</dbReference>
<dbReference type="InterPro" id="IPR001709">
    <property type="entry name" value="Flavoprot_Pyr_Nucl_cyt_Rdtase"/>
</dbReference>
<dbReference type="Pfam" id="PF00175">
    <property type="entry name" value="NAD_binding_1"/>
    <property type="match status" value="1"/>
</dbReference>
<dbReference type="InterPro" id="IPR003097">
    <property type="entry name" value="CysJ-like_FAD-binding"/>
</dbReference>
<feature type="binding site" evidence="9">
    <location>
        <begin position="106"/>
        <end position="115"/>
    </location>
    <ligand>
        <name>FMN</name>
        <dbReference type="ChEBI" id="CHEBI:58210"/>
    </ligand>
</feature>
<feature type="binding site" evidence="9">
    <location>
        <begin position="21"/>
        <end position="26"/>
    </location>
    <ligand>
        <name>FMN</name>
        <dbReference type="ChEBI" id="CHEBI:58210"/>
    </ligand>
</feature>
<comment type="similarity">
    <text evidence="9">Belongs to the NADPH-dependent diflavin oxidoreductase NDOR1 family.</text>
</comment>
<keyword evidence="6 9" id="KW-0274">FAD</keyword>
<keyword evidence="13" id="KW-1185">Reference proteome</keyword>
<comment type="similarity">
    <text evidence="9">In the C-terminal section; belongs to the flavoprotein pyridine nucleotide cytochrome reductase family.</text>
</comment>
<dbReference type="Gene3D" id="3.40.50.80">
    <property type="entry name" value="Nucleotide-binding domain of ferredoxin-NADP reductase (FNR) module"/>
    <property type="match status" value="1"/>
</dbReference>
<feature type="domain" description="FAD-binding FR-type" evidence="11">
    <location>
        <begin position="214"/>
        <end position="457"/>
    </location>
</feature>
<dbReference type="InterPro" id="IPR017927">
    <property type="entry name" value="FAD-bd_FR_type"/>
</dbReference>
<dbReference type="GO" id="GO:0160246">
    <property type="term" value="F:NADPH-iron-sulfur [2Fe-2S] protein oxidoreductase activity"/>
    <property type="evidence" value="ECO:0007669"/>
    <property type="project" value="InterPro"/>
</dbReference>
<dbReference type="Pfam" id="PF00667">
    <property type="entry name" value="FAD_binding_1"/>
    <property type="match status" value="1"/>
</dbReference>
<keyword evidence="5 9" id="KW-0288">FMN</keyword>
<evidence type="ECO:0000256" key="3">
    <source>
        <dbReference type="ARBA" id="ARBA00022490"/>
    </source>
</evidence>
<dbReference type="Gene3D" id="1.20.990.10">
    <property type="entry name" value="NADPH-cytochrome p450 Reductase, Chain A, domain 3"/>
    <property type="match status" value="1"/>
</dbReference>
<dbReference type="InterPro" id="IPR028879">
    <property type="entry name" value="NDOR1"/>
</dbReference>
<dbReference type="GO" id="GO:0016651">
    <property type="term" value="F:oxidoreductase activity, acting on NAD(P)H"/>
    <property type="evidence" value="ECO:0007669"/>
    <property type="project" value="UniProtKB-UniRule"/>
</dbReference>
<evidence type="ECO:0000256" key="5">
    <source>
        <dbReference type="ARBA" id="ARBA00022643"/>
    </source>
</evidence>
<dbReference type="Pfam" id="PF00258">
    <property type="entry name" value="Flavodoxin_1"/>
    <property type="match status" value="1"/>
</dbReference>
<proteinExistence type="inferred from homology"/>
<dbReference type="FunCoup" id="A0A5J5ERI2">
    <property type="interactions" value="787"/>
</dbReference>
<keyword evidence="8 9" id="KW-0560">Oxidoreductase</keyword>
<dbReference type="SUPFAM" id="SSF52218">
    <property type="entry name" value="Flavoproteins"/>
    <property type="match status" value="1"/>
</dbReference>
<protein>
    <recommendedName>
        <fullName evidence="9">NADPH-dependent diflavin oxidoreductase 1</fullName>
        <ecNumber evidence="9">1.18.1.-</ecNumber>
    </recommendedName>
    <alternativeName>
        <fullName evidence="9">NADPH-dependent FMN and FAD-containing oxidoreductase</fullName>
    </alternativeName>
</protein>
<dbReference type="SUPFAM" id="SSF52343">
    <property type="entry name" value="Ferredoxin reductase-like, C-terminal NADP-linked domain"/>
    <property type="match status" value="1"/>
</dbReference>
<dbReference type="InterPro" id="IPR023173">
    <property type="entry name" value="NADPH_Cyt_P450_Rdtase_alpha"/>
</dbReference>
<dbReference type="InterPro" id="IPR029039">
    <property type="entry name" value="Flavoprotein-like_sf"/>
</dbReference>
<evidence type="ECO:0000313" key="13">
    <source>
        <dbReference type="Proteomes" id="UP000326924"/>
    </source>
</evidence>
<dbReference type="InParanoid" id="A0A5J5ERI2"/>
<evidence type="ECO:0000256" key="2">
    <source>
        <dbReference type="ARBA" id="ARBA00001974"/>
    </source>
</evidence>
<feature type="binding site" evidence="9">
    <location>
        <position position="609"/>
    </location>
    <ligand>
        <name>FAD</name>
        <dbReference type="ChEBI" id="CHEBI:57692"/>
    </ligand>
</feature>
<evidence type="ECO:0000259" key="10">
    <source>
        <dbReference type="PROSITE" id="PS50902"/>
    </source>
</evidence>
<dbReference type="PROSITE" id="PS51384">
    <property type="entry name" value="FAD_FR"/>
    <property type="match status" value="1"/>
</dbReference>
<dbReference type="InterPro" id="IPR001094">
    <property type="entry name" value="Flavdoxin-like"/>
</dbReference>
<feature type="binding site" evidence="9">
    <location>
        <begin position="429"/>
        <end position="432"/>
    </location>
    <ligand>
        <name>FAD</name>
        <dbReference type="ChEBI" id="CHEBI:57692"/>
    </ligand>
</feature>
<keyword evidence="7 9" id="KW-0521">NADP</keyword>
<dbReference type="EC" id="1.18.1.-" evidence="9"/>
<feature type="binding site" evidence="9">
    <location>
        <begin position="68"/>
        <end position="71"/>
    </location>
    <ligand>
        <name>FMN</name>
        <dbReference type="ChEBI" id="CHEBI:58210"/>
    </ligand>
</feature>
<keyword evidence="4 9" id="KW-0285">Flavoprotein</keyword>
<evidence type="ECO:0000259" key="11">
    <source>
        <dbReference type="PROSITE" id="PS51384"/>
    </source>
</evidence>
<evidence type="ECO:0000256" key="6">
    <source>
        <dbReference type="ARBA" id="ARBA00022827"/>
    </source>
</evidence>
<dbReference type="FunFam" id="3.40.50.80:FF:000030">
    <property type="entry name" value="NADPH-dependent diflavin oxidoreductase 1"/>
    <property type="match status" value="1"/>
</dbReference>
<gene>
    <name evidence="9" type="primary">TAH18</name>
    <name evidence="12" type="ORF">FN846DRAFT_899758</name>
</gene>
<comment type="catalytic activity">
    <reaction evidence="9">
        <text>2 oxidized [2Fe-2S]-[protein] + NADPH = 2 reduced [2Fe-2S]-[protein] + NADP(+) + H(+)</text>
        <dbReference type="Rhea" id="RHEA:67716"/>
        <dbReference type="Rhea" id="RHEA-COMP:17327"/>
        <dbReference type="Rhea" id="RHEA-COMP:17328"/>
        <dbReference type="ChEBI" id="CHEBI:15378"/>
        <dbReference type="ChEBI" id="CHEBI:33737"/>
        <dbReference type="ChEBI" id="CHEBI:33738"/>
        <dbReference type="ChEBI" id="CHEBI:57783"/>
        <dbReference type="ChEBI" id="CHEBI:58349"/>
    </reaction>
</comment>
<dbReference type="GO" id="GO:0016226">
    <property type="term" value="P:iron-sulfur cluster assembly"/>
    <property type="evidence" value="ECO:0007669"/>
    <property type="project" value="UniProtKB-UniRule"/>
</dbReference>
<dbReference type="InterPro" id="IPR001433">
    <property type="entry name" value="OxRdtase_FAD/NAD-bd"/>
</dbReference>
<evidence type="ECO:0000256" key="4">
    <source>
        <dbReference type="ARBA" id="ARBA00022630"/>
    </source>
</evidence>
<keyword evidence="3 9" id="KW-0963">Cytoplasm</keyword>
<dbReference type="InterPro" id="IPR017938">
    <property type="entry name" value="Riboflavin_synthase-like_b-brl"/>
</dbReference>
<dbReference type="EMBL" id="VXIS01000153">
    <property type="protein sequence ID" value="KAA8900487.1"/>
    <property type="molecule type" value="Genomic_DNA"/>
</dbReference>